<dbReference type="AlphaFoldDB" id="A0A3R8R9T5"/>
<gene>
    <name evidence="1" type="ORF">EBB54_02970</name>
</gene>
<dbReference type="EMBL" id="RHJS01000002">
    <property type="protein sequence ID" value="RRK35166.1"/>
    <property type="molecule type" value="Genomic_DNA"/>
</dbReference>
<sequence length="150" mass="17287">MLWIFKDWVENNRGWDEVLSASTSKREKSLQRLLHLSGKYYCRQNNIDMTFEANEGPGSVDLKMSRGNDKTVVEIKLSSNADYIHGYEEQIEQYAKSEGTTQRVFVYVKVGNPGRDKRIEELHASRLNNGENPPELFIIDSQEQTSASKR</sequence>
<reference evidence="1" key="1">
    <citation type="submission" date="2018-10" db="EMBL/GenBank/DDBJ databases">
        <title>Schaedlerella arabinophila gen. nov. sp. nov., isolated from the mouse intestinal tract and comparative analysis with the genome of the closely related altered Schaedler flora strain ASF502.</title>
        <authorList>
            <person name="Miyake S."/>
            <person name="Soh M."/>
            <person name="Seedorf H."/>
        </authorList>
    </citation>
    <scope>NUCLEOTIDE SEQUENCE [LARGE SCALE GENOMIC DNA]</scope>
    <source>
        <strain evidence="1">DSM 106076</strain>
    </source>
</reference>
<name>A0A3R8R9T5_9FIRM</name>
<comment type="caution">
    <text evidence="1">The sequence shown here is derived from an EMBL/GenBank/DDBJ whole genome shotgun (WGS) entry which is preliminary data.</text>
</comment>
<keyword evidence="2" id="KW-1185">Reference proteome</keyword>
<evidence type="ECO:0000313" key="2">
    <source>
        <dbReference type="Proteomes" id="UP000274920"/>
    </source>
</evidence>
<evidence type="ECO:0000313" key="1">
    <source>
        <dbReference type="EMBL" id="RRK35166.1"/>
    </source>
</evidence>
<accession>A0A3R8R9T5</accession>
<organism evidence="1 2">
    <name type="scientific">Schaedlerella arabinosiphila</name>
    <dbReference type="NCBI Taxonomy" id="2044587"/>
    <lineage>
        <taxon>Bacteria</taxon>
        <taxon>Bacillati</taxon>
        <taxon>Bacillota</taxon>
        <taxon>Clostridia</taxon>
        <taxon>Lachnospirales</taxon>
        <taxon>Lachnospiraceae</taxon>
        <taxon>Schaedlerella</taxon>
    </lineage>
</organism>
<proteinExistence type="predicted"/>
<dbReference type="Proteomes" id="UP000274920">
    <property type="component" value="Unassembled WGS sequence"/>
</dbReference>
<protein>
    <submittedName>
        <fullName evidence="1">Uncharacterized protein</fullName>
    </submittedName>
</protein>